<organism evidence="7 8">
    <name type="scientific">Fasciolopsis buskii</name>
    <dbReference type="NCBI Taxonomy" id="27845"/>
    <lineage>
        <taxon>Eukaryota</taxon>
        <taxon>Metazoa</taxon>
        <taxon>Spiralia</taxon>
        <taxon>Lophotrochozoa</taxon>
        <taxon>Platyhelminthes</taxon>
        <taxon>Trematoda</taxon>
        <taxon>Digenea</taxon>
        <taxon>Plagiorchiida</taxon>
        <taxon>Echinostomata</taxon>
        <taxon>Echinostomatoidea</taxon>
        <taxon>Fasciolidae</taxon>
        <taxon>Fasciolopsis</taxon>
    </lineage>
</organism>
<dbReference type="GO" id="GO:0006364">
    <property type="term" value="P:rRNA processing"/>
    <property type="evidence" value="ECO:0007669"/>
    <property type="project" value="TreeGrafter"/>
</dbReference>
<accession>A0A8E0VHJ3</accession>
<comment type="similarity">
    <text evidence="3">Belongs to the NOP53 family.</text>
</comment>
<dbReference type="GO" id="GO:0000027">
    <property type="term" value="P:ribosomal large subunit assembly"/>
    <property type="evidence" value="ECO:0007669"/>
    <property type="project" value="TreeGrafter"/>
</dbReference>
<evidence type="ECO:0000256" key="4">
    <source>
        <dbReference type="ARBA" id="ARBA00018339"/>
    </source>
</evidence>
<evidence type="ECO:0000256" key="5">
    <source>
        <dbReference type="ARBA" id="ARBA00022517"/>
    </source>
</evidence>
<dbReference type="OrthoDB" id="5072at2759"/>
<name>A0A8E0VHJ3_9TREM</name>
<dbReference type="GO" id="GO:0008097">
    <property type="term" value="F:5S rRNA binding"/>
    <property type="evidence" value="ECO:0007669"/>
    <property type="project" value="TreeGrafter"/>
</dbReference>
<keyword evidence="6" id="KW-0539">Nucleus</keyword>
<reference evidence="7" key="1">
    <citation type="submission" date="2019-05" db="EMBL/GenBank/DDBJ databases">
        <title>Annotation for the trematode Fasciolopsis buski.</title>
        <authorList>
            <person name="Choi Y.-J."/>
        </authorList>
    </citation>
    <scope>NUCLEOTIDE SEQUENCE</scope>
    <source>
        <strain evidence="7">HT</strain>
        <tissue evidence="7">Whole worm</tissue>
    </source>
</reference>
<dbReference type="Pfam" id="PF07767">
    <property type="entry name" value="Nop53"/>
    <property type="match status" value="2"/>
</dbReference>
<evidence type="ECO:0000313" key="7">
    <source>
        <dbReference type="EMBL" id="KAA0186214.1"/>
    </source>
</evidence>
<dbReference type="Proteomes" id="UP000728185">
    <property type="component" value="Unassembled WGS sequence"/>
</dbReference>
<evidence type="ECO:0000256" key="6">
    <source>
        <dbReference type="ARBA" id="ARBA00023242"/>
    </source>
</evidence>
<keyword evidence="5" id="KW-0690">Ribosome biogenesis</keyword>
<evidence type="ECO:0000256" key="2">
    <source>
        <dbReference type="ARBA" id="ARBA00004642"/>
    </source>
</evidence>
<dbReference type="EMBL" id="LUCM01009886">
    <property type="protein sequence ID" value="KAA0186214.1"/>
    <property type="molecule type" value="Genomic_DNA"/>
</dbReference>
<dbReference type="PANTHER" id="PTHR14211:SF7">
    <property type="entry name" value="RIBOSOME BIOGENESIS PROTEIN NOP53"/>
    <property type="match status" value="1"/>
</dbReference>
<evidence type="ECO:0000313" key="8">
    <source>
        <dbReference type="Proteomes" id="UP000728185"/>
    </source>
</evidence>
<dbReference type="GO" id="GO:0005730">
    <property type="term" value="C:nucleolus"/>
    <property type="evidence" value="ECO:0007669"/>
    <property type="project" value="UniProtKB-SubCell"/>
</dbReference>
<keyword evidence="8" id="KW-1185">Reference proteome</keyword>
<protein>
    <recommendedName>
        <fullName evidence="4">Ribosome biogenesis protein NOP53</fullName>
    </recommendedName>
</protein>
<gene>
    <name evidence="7" type="ORF">FBUS_11475</name>
</gene>
<dbReference type="GO" id="GO:0005654">
    <property type="term" value="C:nucleoplasm"/>
    <property type="evidence" value="ECO:0007669"/>
    <property type="project" value="UniProtKB-SubCell"/>
</dbReference>
<comment type="subcellular location">
    <subcellularLocation>
        <location evidence="1">Nucleus</location>
        <location evidence="1">Nucleolus</location>
    </subcellularLocation>
    <subcellularLocation>
        <location evidence="2">Nucleus</location>
        <location evidence="2">Nucleoplasm</location>
    </subcellularLocation>
</comment>
<dbReference type="AlphaFoldDB" id="A0A8E0VHJ3"/>
<evidence type="ECO:0000256" key="3">
    <source>
        <dbReference type="ARBA" id="ARBA00008838"/>
    </source>
</evidence>
<sequence length="293" mass="34310">MKKLGKNKKKQWKYCYAELEDKLDDIHRECQISKEGFLLGKVEKRKRDKNSAKAFCDMPSACDGQPRLRKYAVRKSLRRTIDIWQNVAKDATSKADKPTFVLPAPGQSYNPSLEDHHIMLSALAKDELEKTRREAKTDRFLKGLGVNRPTSDPIEEAKSFIHNLVTNSELQVSAVDLENEEVTIRRKPKKINLEKQMAIELENIPRLLKEIKRENRTRAQRKKLLKAKKEERRKLRRIEQDVPFQLPNELVPALRKLTPECDLLHEIEKRKNKVPRARKTLGLNKNTKSYERR</sequence>
<evidence type="ECO:0000256" key="1">
    <source>
        <dbReference type="ARBA" id="ARBA00004604"/>
    </source>
</evidence>
<dbReference type="InterPro" id="IPR011687">
    <property type="entry name" value="Nop53/GLTSCR2"/>
</dbReference>
<dbReference type="PANTHER" id="PTHR14211">
    <property type="entry name" value="GLIOMA SUPPRESSOR CANDIDATE REGION GENE 2"/>
    <property type="match status" value="1"/>
</dbReference>
<comment type="caution">
    <text evidence="7">The sequence shown here is derived from an EMBL/GenBank/DDBJ whole genome shotgun (WGS) entry which is preliminary data.</text>
</comment>
<dbReference type="PIRSF" id="PIRSF017302">
    <property type="entry name" value="Gltscr2"/>
    <property type="match status" value="1"/>
</dbReference>
<proteinExistence type="inferred from homology"/>